<organism evidence="1 2">
    <name type="scientific">Vibrio metoecus</name>
    <dbReference type="NCBI Taxonomy" id="1481663"/>
    <lineage>
        <taxon>Bacteria</taxon>
        <taxon>Pseudomonadati</taxon>
        <taxon>Pseudomonadota</taxon>
        <taxon>Gammaproteobacteria</taxon>
        <taxon>Vibrionales</taxon>
        <taxon>Vibrionaceae</taxon>
        <taxon>Vibrio</taxon>
    </lineage>
</organism>
<protein>
    <submittedName>
        <fullName evidence="1">Uncharacterized protein</fullName>
    </submittedName>
</protein>
<proteinExistence type="predicted"/>
<accession>A0A271VPC4</accession>
<dbReference type="AlphaFoldDB" id="A0A271VPC4"/>
<evidence type="ECO:0000313" key="1">
    <source>
        <dbReference type="EMBL" id="PAR20022.1"/>
    </source>
</evidence>
<dbReference type="Proteomes" id="UP000216173">
    <property type="component" value="Unassembled WGS sequence"/>
</dbReference>
<reference evidence="2" key="1">
    <citation type="submission" date="2017-07" db="EMBL/GenBank/DDBJ databases">
        <authorList>
            <person name="Boucher Y."/>
            <person name="Orata F.D."/>
        </authorList>
    </citation>
    <scope>NUCLEOTIDE SEQUENCE [LARGE SCALE GENOMIC DNA]</scope>
    <source>
        <strain evidence="2">OYP9E10</strain>
    </source>
</reference>
<sequence>MPSTAHCANLFLANDCLKIQNGIYRLLPISLKKTQNKQIPINKQQDVNKKHKTPTHFVPSAAYLILFTFIREML</sequence>
<evidence type="ECO:0000313" key="2">
    <source>
        <dbReference type="Proteomes" id="UP000216173"/>
    </source>
</evidence>
<comment type="caution">
    <text evidence="1">The sequence shown here is derived from an EMBL/GenBank/DDBJ whole genome shotgun (WGS) entry which is preliminary data.</text>
</comment>
<dbReference type="EMBL" id="NMSH01000024">
    <property type="protein sequence ID" value="PAR20022.1"/>
    <property type="molecule type" value="Genomic_DNA"/>
</dbReference>
<name>A0A271VPC4_VIBMT</name>
<gene>
    <name evidence="1" type="ORF">CGU03_14150</name>
</gene>